<organism evidence="1 2">
    <name type="scientific">Stenotrophomonas maltophilia</name>
    <name type="common">Pseudomonas maltophilia</name>
    <name type="synonym">Xanthomonas maltophilia</name>
    <dbReference type="NCBI Taxonomy" id="40324"/>
    <lineage>
        <taxon>Bacteria</taxon>
        <taxon>Pseudomonadati</taxon>
        <taxon>Pseudomonadota</taxon>
        <taxon>Gammaproteobacteria</taxon>
        <taxon>Lysobacterales</taxon>
        <taxon>Lysobacteraceae</taxon>
        <taxon>Stenotrophomonas</taxon>
        <taxon>Stenotrophomonas maltophilia group</taxon>
    </lineage>
</organism>
<dbReference type="GO" id="GO:0005737">
    <property type="term" value="C:cytoplasm"/>
    <property type="evidence" value="ECO:0007669"/>
    <property type="project" value="TreeGrafter"/>
</dbReference>
<dbReference type="AlphaFoldDB" id="A0AA90AQF5"/>
<dbReference type="PANTHER" id="PTHR48079:SF6">
    <property type="entry name" value="NAD(P)-BINDING DOMAIN-CONTAINING PROTEIN-RELATED"/>
    <property type="match status" value="1"/>
</dbReference>
<dbReference type="InterPro" id="IPR036291">
    <property type="entry name" value="NAD(P)-bd_dom_sf"/>
</dbReference>
<dbReference type="PANTHER" id="PTHR48079">
    <property type="entry name" value="PROTEIN YEEZ"/>
    <property type="match status" value="1"/>
</dbReference>
<evidence type="ECO:0000313" key="1">
    <source>
        <dbReference type="EMBL" id="MBH1651301.1"/>
    </source>
</evidence>
<name>A0AA90AQF5_STEMA</name>
<protein>
    <submittedName>
        <fullName evidence="1">Epimerase</fullName>
    </submittedName>
</protein>
<dbReference type="RefSeq" id="WP_195763268.1">
    <property type="nucleotide sequence ID" value="NZ_CP040438.1"/>
</dbReference>
<accession>A0AA90AQF5</accession>
<dbReference type="Proteomes" id="UP000625930">
    <property type="component" value="Unassembled WGS sequence"/>
</dbReference>
<dbReference type="Gene3D" id="3.40.50.720">
    <property type="entry name" value="NAD(P)-binding Rossmann-like Domain"/>
    <property type="match status" value="1"/>
</dbReference>
<evidence type="ECO:0000313" key="2">
    <source>
        <dbReference type="Proteomes" id="UP000625930"/>
    </source>
</evidence>
<dbReference type="EMBL" id="JADUNP010000005">
    <property type="protein sequence ID" value="MBH1651301.1"/>
    <property type="molecule type" value="Genomic_DNA"/>
</dbReference>
<sequence>MTQANALPARVLILGMGWSGCVLATHLRALGVHVVGTMRDPASAPHDGLPRHQLRADTPPSPALLDEITQAEAVLCSVPPDAEGDPALRLLLPALQESPALRWLGYLSSTSVYADRAGGWINETSVADATEATGMQRRRAEDQWRALAEQRGIASAVFRLPGLYGPGRNALLQLAQGRARHVARPGLVFNRLHVDDLASVVIASMQRPCVDGLYLPADDEPAPPQEVLAFAAQLGGFAMPPAVAWDDPALSPTLRRFYESSKRIDSTGTREALGWEPSFPTYREGLRGLLEAL</sequence>
<reference evidence="1" key="1">
    <citation type="submission" date="2020-11" db="EMBL/GenBank/DDBJ databases">
        <title>Enhanced detection system for hospital associated transmission using whole genome sequencing surveillance.</title>
        <authorList>
            <person name="Harrison L.H."/>
            <person name="Van Tyne D."/>
            <person name="Marsh J.W."/>
            <person name="Griffith M.P."/>
            <person name="Snyder D.J."/>
            <person name="Cooper V.S."/>
            <person name="Mustapha M."/>
        </authorList>
    </citation>
    <scope>NUCLEOTIDE SEQUENCE</scope>
    <source>
        <strain evidence="1">STEN00091</strain>
    </source>
</reference>
<dbReference type="SUPFAM" id="SSF51735">
    <property type="entry name" value="NAD(P)-binding Rossmann-fold domains"/>
    <property type="match status" value="1"/>
</dbReference>
<gene>
    <name evidence="1" type="ORF">I5U67_03840</name>
</gene>
<comment type="caution">
    <text evidence="1">The sequence shown here is derived from an EMBL/GenBank/DDBJ whole genome shotgun (WGS) entry which is preliminary data.</text>
</comment>
<dbReference type="InterPro" id="IPR051783">
    <property type="entry name" value="NAD(P)-dependent_oxidoreduct"/>
</dbReference>
<proteinExistence type="predicted"/>
<dbReference type="GO" id="GO:0004029">
    <property type="term" value="F:aldehyde dehydrogenase (NAD+) activity"/>
    <property type="evidence" value="ECO:0007669"/>
    <property type="project" value="TreeGrafter"/>
</dbReference>